<name>A0A4R3LAN3_9GAMM</name>
<feature type="domain" description="Serine aminopeptidase S33" evidence="2">
    <location>
        <begin position="50"/>
        <end position="182"/>
    </location>
</feature>
<dbReference type="Pfam" id="PF12146">
    <property type="entry name" value="Hydrolase_4"/>
    <property type="match status" value="1"/>
</dbReference>
<keyword evidence="3" id="KW-0378">Hydrolase</keyword>
<feature type="transmembrane region" description="Helical" evidence="1">
    <location>
        <begin position="172"/>
        <end position="191"/>
    </location>
</feature>
<organism evidence="3 4">
    <name type="scientific">Pseudofulvimonas gallinarii</name>
    <dbReference type="NCBI Taxonomy" id="634155"/>
    <lineage>
        <taxon>Bacteria</taxon>
        <taxon>Pseudomonadati</taxon>
        <taxon>Pseudomonadota</taxon>
        <taxon>Gammaproteobacteria</taxon>
        <taxon>Lysobacterales</taxon>
        <taxon>Rhodanobacteraceae</taxon>
        <taxon>Pseudofulvimonas</taxon>
    </lineage>
</organism>
<dbReference type="AlphaFoldDB" id="A0A4R3LAN3"/>
<evidence type="ECO:0000259" key="2">
    <source>
        <dbReference type="Pfam" id="PF12146"/>
    </source>
</evidence>
<evidence type="ECO:0000313" key="3">
    <source>
        <dbReference type="EMBL" id="TCS96318.1"/>
    </source>
</evidence>
<keyword evidence="4" id="KW-1185">Reference proteome</keyword>
<dbReference type="Gene3D" id="3.40.50.1820">
    <property type="entry name" value="alpha/beta hydrolase"/>
    <property type="match status" value="1"/>
</dbReference>
<sequence length="307" mass="34197">MAGSEPLPPACYPESIRIRMDPMIESRTFSLCADDGHELAATHYPARVPVQGAVVIASAMGVSQGYYRPFSEWLAGQGWHVLTFDYRGIGRSRRGPLRRLEADVLTWARRDCAAAVDAAAALAPGKPLTWIGHSLGGQLFAMVPNRDRVDRVLTVATGSGYWRENAPALKRVVWWLWYVVVPVVLPLAGYFPGRRLRKIGDLPRGVMAQWRRWCLHPDYAVGIEGDWLREAYASVGQPMTILSFCDDEYMSERNTVSLHAFYANAAKTWRRVDPAGSGLRRIGHFGFFRSEPGGAVWEKLVLPALDG</sequence>
<dbReference type="InterPro" id="IPR017208">
    <property type="entry name" value="UCP037442_abhydr"/>
</dbReference>
<dbReference type="PIRSF" id="PIRSF037442">
    <property type="entry name" value="UCP037442_abhydr"/>
    <property type="match status" value="1"/>
</dbReference>
<accession>A0A4R3LAN3</accession>
<reference evidence="3 4" key="1">
    <citation type="submission" date="2019-03" db="EMBL/GenBank/DDBJ databases">
        <title>Genomic Encyclopedia of Type Strains, Phase IV (KMG-IV): sequencing the most valuable type-strain genomes for metagenomic binning, comparative biology and taxonomic classification.</title>
        <authorList>
            <person name="Goeker M."/>
        </authorList>
    </citation>
    <scope>NUCLEOTIDE SEQUENCE [LARGE SCALE GENOMIC DNA]</scope>
    <source>
        <strain evidence="3 4">DSM 21944</strain>
    </source>
</reference>
<dbReference type="SUPFAM" id="SSF53474">
    <property type="entry name" value="alpha/beta-Hydrolases"/>
    <property type="match status" value="1"/>
</dbReference>
<keyword evidence="1" id="KW-0472">Membrane</keyword>
<dbReference type="GO" id="GO:0016787">
    <property type="term" value="F:hydrolase activity"/>
    <property type="evidence" value="ECO:0007669"/>
    <property type="project" value="UniProtKB-KW"/>
</dbReference>
<dbReference type="InterPro" id="IPR029058">
    <property type="entry name" value="AB_hydrolase_fold"/>
</dbReference>
<keyword evidence="1" id="KW-1133">Transmembrane helix</keyword>
<evidence type="ECO:0000256" key="1">
    <source>
        <dbReference type="SAM" id="Phobius"/>
    </source>
</evidence>
<dbReference type="Proteomes" id="UP000294599">
    <property type="component" value="Unassembled WGS sequence"/>
</dbReference>
<keyword evidence="1" id="KW-0812">Transmembrane</keyword>
<evidence type="ECO:0000313" key="4">
    <source>
        <dbReference type="Proteomes" id="UP000294599"/>
    </source>
</evidence>
<dbReference type="EMBL" id="SMAF01000015">
    <property type="protein sequence ID" value="TCS96318.1"/>
    <property type="molecule type" value="Genomic_DNA"/>
</dbReference>
<protein>
    <submittedName>
        <fullName evidence="3">Putative alpha/beta hydrolase</fullName>
    </submittedName>
</protein>
<comment type="caution">
    <text evidence="3">The sequence shown here is derived from an EMBL/GenBank/DDBJ whole genome shotgun (WGS) entry which is preliminary data.</text>
</comment>
<dbReference type="InterPro" id="IPR022742">
    <property type="entry name" value="Hydrolase_4"/>
</dbReference>
<proteinExistence type="predicted"/>
<gene>
    <name evidence="3" type="ORF">EDC25_1156</name>
</gene>